<feature type="compositionally biased region" description="Basic and acidic residues" evidence="2">
    <location>
        <begin position="1419"/>
        <end position="1428"/>
    </location>
</feature>
<dbReference type="Proteomes" id="UP000224006">
    <property type="component" value="Chromosome VI"/>
</dbReference>
<feature type="compositionally biased region" description="Low complexity" evidence="2">
    <location>
        <begin position="192"/>
        <end position="227"/>
    </location>
</feature>
<feature type="compositionally biased region" description="Basic and acidic residues" evidence="2">
    <location>
        <begin position="1286"/>
        <end position="1303"/>
    </location>
</feature>
<dbReference type="EMBL" id="NWUJ01000006">
    <property type="protein sequence ID" value="PFH34490.1"/>
    <property type="molecule type" value="Genomic_DNA"/>
</dbReference>
<name>A0A2A9MGF8_BESBE</name>
<sequence length="1708" mass="175752">MQLQEATSSGADAPSACLSGACGENSSYQTPLPFSSISSLFNGSAFSASSFPGALVSSPLPDKPAAFRPDCTTTMHQQQHFPSQAPHPSPLQPQPQQAPFQMLPQQTYPPPLGPAATDVCAAPAAPPQASPPPPVAAAAPSRAGQRRAGERGRPAAPRNPRPQENIYKRTYSNVSRSCRRKGLDAGSGGDGASETDAADACSISGDAGPLGSSGPSSHSASLDPSAAGSRVAGGWRGSTPGAGGHAAAGQRNTDFPGGSAAPGSAPAEVAGAPAAGPGSEGGGAPGQQGPLAPGDEGAHGTGPSWKPRPTRRREGLRLRALDAQEEWVLPPDGKLYAYLLQRDKLAYNLWRKEVQRASEETGGAAGGEIPPPGGSAGVLAASAMGGRQRKRKENTLTLEPPRRLLRTLRPEDEFSWEESSPESGLGDLASAAETPGAGDAGEATGAKLESDVVDGAGEGDAEGRSGKEEKDQGSQAGDASEANEPGGREGGGAKEEDEDGGRDDDGAKYHLEPYDACLEEEEERRLPLQMPNGVQRRKDDMTVPVEENPHWVIVCRFLSFFGATIGMEDWTFAAVREMVEARELTEFGARFFSRISALFGRRYTPGNNLVRFLCKMLDERDGTDFNALFPLDINPFTVRTWEEVRPYQRLRVMRLFVNRAAGESTAIQHFVEGLRNEKLEELRDGSFYVDAEGYVFWFVREPQLTGFRFYKEDQREGTYELLASTEQQLQEVIEGLRSQLTLDTELIGLLLQQAQEIRVAAATQLLREQQERQQQQRQQALQLRMQAATAAGLDTSGAGLAVSTAPGAPGAGSSDASPPFHDAFNAAAEGLGGEPTTIEYRIMMKNRLRGPRERGTRLQARTQRIEMQQLEACSSSSMESFPALDASASSPAPPSNSLFLSPFSSSLYPASSSSSSASGSSHSTPHPSFSSSPAPAAFAASPSPPFFQAAGTGGGAPLAASPAGFPFLPAPAPSPFAVSSSSSAHPPYSLSASLASAASAAASSGGGTPAAAAAAAAALAAGAAAAGGSGGGTAAPILPHCPLLISTSSLQHALSPYLVLSSHEKNSEGTGASSSGDKKAKSGAKKGAAYALPPLWGVKGGQHLGASQLMAGNAVYAALHLALMTYPVAVAAQKPPAGDEETEGDAAQAAGAASGSEEATAPDVERAGAGGEEEREKREAERPAAAERQRGGGNLQNGESIRFAVQDHLLKNISDDVELLEDLREAAEKEESEEARKECADEAAARGKDGKEQVKVKDEEKSADAEKKDQSGAAGDKSATSVDGEGDPKKDEEKRKLEADGAKKAASACTQALAPKGLKKKKGGFPAGGPLPALGQSVLTAADVLAFFHTLCWAGRRAAEQPGEGEEKPKAEVKAATPAEATAALAAKEAGDSGAAPSGGEDMSKAEKEEVSPASAVAPEKKEVTEKSSAKQIAAQIAAAREYVPPGLVTTASTAASLLEKNEIRLATASSPGKSEASAASSLAPLPSSMMQSAPGAAPPFSAQQTAAQRGAGAVGSHAHLQSFSGGAAVAFSGGVAPPASPAFPGMQQAQQGRVNLFMPSVSLSQPAASPAGLPNVPLMAQQHRPPHAHMLGQNQHPGSMPAQGALQQPGFFAGNAATASLPPTAPHATMSGGLPGVASPSAQGAGPWAGAARDRRRAPPSGAMRRIEGGTETAAAWASTRSKPFTSSSSFCGNSSNCSTSSSSACR</sequence>
<feature type="region of interest" description="Disordered" evidence="2">
    <location>
        <begin position="1468"/>
        <end position="1514"/>
    </location>
</feature>
<evidence type="ECO:0000256" key="2">
    <source>
        <dbReference type="SAM" id="MobiDB-lite"/>
    </source>
</evidence>
<feature type="region of interest" description="Disordered" evidence="2">
    <location>
        <begin position="1226"/>
        <end position="1331"/>
    </location>
</feature>
<feature type="compositionally biased region" description="Low complexity" evidence="2">
    <location>
        <begin position="94"/>
        <end position="106"/>
    </location>
</feature>
<feature type="region of interest" description="Disordered" evidence="2">
    <location>
        <begin position="911"/>
        <end position="936"/>
    </location>
</feature>
<feature type="compositionally biased region" description="Gly residues" evidence="2">
    <location>
        <begin position="234"/>
        <end position="246"/>
    </location>
</feature>
<feature type="compositionally biased region" description="Low complexity" evidence="2">
    <location>
        <begin position="1145"/>
        <end position="1161"/>
    </location>
</feature>
<gene>
    <name evidence="3" type="ORF">BESB_065220</name>
</gene>
<feature type="region of interest" description="Disordered" evidence="2">
    <location>
        <begin position="356"/>
        <end position="509"/>
    </location>
</feature>
<feature type="region of interest" description="Disordered" evidence="2">
    <location>
        <begin position="52"/>
        <end position="313"/>
    </location>
</feature>
<evidence type="ECO:0000256" key="1">
    <source>
        <dbReference type="SAM" id="Coils"/>
    </source>
</evidence>
<feature type="compositionally biased region" description="Pro residues" evidence="2">
    <location>
        <begin position="124"/>
        <end position="135"/>
    </location>
</feature>
<feature type="compositionally biased region" description="Basic and acidic residues" evidence="2">
    <location>
        <begin position="1226"/>
        <end position="1270"/>
    </location>
</feature>
<dbReference type="GeneID" id="40311449"/>
<feature type="region of interest" description="Disordered" evidence="2">
    <location>
        <begin position="1640"/>
        <end position="1708"/>
    </location>
</feature>
<feature type="compositionally biased region" description="Polar residues" evidence="2">
    <location>
        <begin position="1"/>
        <end position="10"/>
    </location>
</feature>
<accession>A0A2A9MGF8</accession>
<dbReference type="RefSeq" id="XP_029218499.1">
    <property type="nucleotide sequence ID" value="XM_029364916.1"/>
</dbReference>
<keyword evidence="1" id="KW-0175">Coiled coil</keyword>
<feature type="compositionally biased region" description="Low complexity" evidence="2">
    <location>
        <begin position="114"/>
        <end position="123"/>
    </location>
</feature>
<organism evidence="3 4">
    <name type="scientific">Besnoitia besnoiti</name>
    <name type="common">Apicomplexan protozoan</name>
    <dbReference type="NCBI Taxonomy" id="94643"/>
    <lineage>
        <taxon>Eukaryota</taxon>
        <taxon>Sar</taxon>
        <taxon>Alveolata</taxon>
        <taxon>Apicomplexa</taxon>
        <taxon>Conoidasida</taxon>
        <taxon>Coccidia</taxon>
        <taxon>Eucoccidiorida</taxon>
        <taxon>Eimeriorina</taxon>
        <taxon>Sarcocystidae</taxon>
        <taxon>Besnoitia</taxon>
    </lineage>
</organism>
<feature type="compositionally biased region" description="Low complexity" evidence="2">
    <location>
        <begin position="1477"/>
        <end position="1489"/>
    </location>
</feature>
<reference evidence="3 4" key="1">
    <citation type="submission" date="2017-09" db="EMBL/GenBank/DDBJ databases">
        <title>Genome sequencing of Besnoitia besnoiti strain Bb-Ger1.</title>
        <authorList>
            <person name="Schares G."/>
            <person name="Venepally P."/>
            <person name="Lorenzi H.A."/>
        </authorList>
    </citation>
    <scope>NUCLEOTIDE SEQUENCE [LARGE SCALE GENOMIC DNA]</scope>
    <source>
        <strain evidence="3 4">Bb-Ger1</strain>
    </source>
</reference>
<feature type="compositionally biased region" description="Low complexity" evidence="2">
    <location>
        <begin position="1503"/>
        <end position="1514"/>
    </location>
</feature>
<feature type="compositionally biased region" description="Basic and acidic residues" evidence="2">
    <location>
        <begin position="1172"/>
        <end position="1190"/>
    </location>
</feature>
<feature type="compositionally biased region" description="Low complexity" evidence="2">
    <location>
        <begin position="154"/>
        <end position="165"/>
    </location>
</feature>
<protein>
    <submittedName>
        <fullName evidence="3">Uncharacterized protein</fullName>
    </submittedName>
</protein>
<feature type="compositionally biased region" description="Low complexity" evidence="2">
    <location>
        <begin position="1680"/>
        <end position="1708"/>
    </location>
</feature>
<feature type="compositionally biased region" description="Low complexity" evidence="2">
    <location>
        <begin position="256"/>
        <end position="277"/>
    </location>
</feature>
<dbReference type="KEGG" id="bbes:BESB_065220"/>
<dbReference type="VEuPathDB" id="ToxoDB:BESB_065220"/>
<feature type="region of interest" description="Disordered" evidence="2">
    <location>
        <begin position="1134"/>
        <end position="1198"/>
    </location>
</feature>
<feature type="compositionally biased region" description="Low complexity" evidence="2">
    <location>
        <begin position="1374"/>
        <end position="1388"/>
    </location>
</feature>
<feature type="region of interest" description="Disordered" evidence="2">
    <location>
        <begin position="1359"/>
        <end position="1428"/>
    </location>
</feature>
<feature type="coiled-coil region" evidence="1">
    <location>
        <begin position="759"/>
        <end position="786"/>
    </location>
</feature>
<keyword evidence="4" id="KW-1185">Reference proteome</keyword>
<evidence type="ECO:0000313" key="4">
    <source>
        <dbReference type="Proteomes" id="UP000224006"/>
    </source>
</evidence>
<feature type="compositionally biased region" description="Polar residues" evidence="2">
    <location>
        <begin position="71"/>
        <end position="81"/>
    </location>
</feature>
<feature type="region of interest" description="Disordered" evidence="2">
    <location>
        <begin position="1"/>
        <end position="27"/>
    </location>
</feature>
<dbReference type="OrthoDB" id="333162at2759"/>
<feature type="compositionally biased region" description="Basic and acidic residues" evidence="2">
    <location>
        <begin position="1402"/>
        <end position="1411"/>
    </location>
</feature>
<feature type="compositionally biased region" description="Basic and acidic residues" evidence="2">
    <location>
        <begin position="461"/>
        <end position="472"/>
    </location>
</feature>
<evidence type="ECO:0000313" key="3">
    <source>
        <dbReference type="EMBL" id="PFH34490.1"/>
    </source>
</evidence>
<comment type="caution">
    <text evidence="3">The sequence shown here is derived from an EMBL/GenBank/DDBJ whole genome shotgun (WGS) entry which is preliminary data.</text>
</comment>
<proteinExistence type="predicted"/>